<feature type="chain" id="PRO_5040336706" description="Transmembrane protein" evidence="2">
    <location>
        <begin position="40"/>
        <end position="541"/>
    </location>
</feature>
<sequence length="541" mass="57725">MMSNLFDRGMSSSVRTLPCIRTFLWLALLVVRYPQFVCARPTNEVLRRDGNNGGGSNGNGVSTSVWIPVLIVSVVVAVLTLIGCVRRATQVEVSAGAAASTRNQPAGQARPGRRRRPARTPSQISTKSLPPYMLEPGDQELVIYRGPLKMEEEDHDPMQIPEEDDEHPETRGAHRSLDLESHGTTQPDNSATNLIYNVSGDVTTRRSVDVASVDTSHQSQESHSELLPLHTTQTSEDPRGEAPPYFEVVGHDTPRTLPNEPTASETSIVVDDVAPDRRSRFSFLFNPFGGSSRHPPISVYNRVATPDHARNVSSLSVASTNSGHGRNRSGSHSTLLKTFRPHDHSVPMTSPSTISLNSISAPLTHTVIRSEFRVPKGGMTPEQIKLITSRNALERFGVPYGPDAVAFSASRSNMAPPPDFDTTVASSPGQASGPPSADLDNPASTSALESETTGSSVHNSAAADEAGQTTSRSIISGSPPSSPSGVETKFQLSSSSHSPVPSGDSRSSSVTSFETAASEFSRPTTPVTARPGTPVTARPFA</sequence>
<feature type="compositionally biased region" description="Low complexity" evidence="1">
    <location>
        <begin position="493"/>
        <end position="512"/>
    </location>
</feature>
<feature type="region of interest" description="Disordered" evidence="1">
    <location>
        <begin position="409"/>
        <end position="541"/>
    </location>
</feature>
<name>A0A9P7EEW9_9AGAM</name>
<comment type="caution">
    <text evidence="3">The sequence shown here is derived from an EMBL/GenBank/DDBJ whole genome shotgun (WGS) entry which is preliminary data.</text>
</comment>
<feature type="region of interest" description="Disordered" evidence="1">
    <location>
        <begin position="93"/>
        <end position="138"/>
    </location>
</feature>
<evidence type="ECO:0000313" key="3">
    <source>
        <dbReference type="EMBL" id="KAG1819246.1"/>
    </source>
</evidence>
<dbReference type="OrthoDB" id="2804493at2759"/>
<feature type="region of interest" description="Disordered" evidence="1">
    <location>
        <begin position="316"/>
        <end position="335"/>
    </location>
</feature>
<protein>
    <recommendedName>
        <fullName evidence="5">Transmembrane protein</fullName>
    </recommendedName>
</protein>
<organism evidence="3 4">
    <name type="scientific">Suillus subaureus</name>
    <dbReference type="NCBI Taxonomy" id="48587"/>
    <lineage>
        <taxon>Eukaryota</taxon>
        <taxon>Fungi</taxon>
        <taxon>Dikarya</taxon>
        <taxon>Basidiomycota</taxon>
        <taxon>Agaricomycotina</taxon>
        <taxon>Agaricomycetes</taxon>
        <taxon>Agaricomycetidae</taxon>
        <taxon>Boletales</taxon>
        <taxon>Suillineae</taxon>
        <taxon>Suillaceae</taxon>
        <taxon>Suillus</taxon>
    </lineage>
</organism>
<dbReference type="RefSeq" id="XP_041194923.1">
    <property type="nucleotide sequence ID" value="XM_041344121.1"/>
</dbReference>
<feature type="compositionally biased region" description="Low complexity" evidence="1">
    <location>
        <begin position="473"/>
        <end position="485"/>
    </location>
</feature>
<feature type="signal peptide" evidence="2">
    <location>
        <begin position="1"/>
        <end position="39"/>
    </location>
</feature>
<dbReference type="Proteomes" id="UP000807769">
    <property type="component" value="Unassembled WGS sequence"/>
</dbReference>
<feature type="compositionally biased region" description="Low complexity" evidence="1">
    <location>
        <begin position="319"/>
        <end position="334"/>
    </location>
</feature>
<dbReference type="AlphaFoldDB" id="A0A9P7EEW9"/>
<evidence type="ECO:0000256" key="1">
    <source>
        <dbReference type="SAM" id="MobiDB-lite"/>
    </source>
</evidence>
<feature type="compositionally biased region" description="Low complexity" evidence="1">
    <location>
        <begin position="425"/>
        <end position="437"/>
    </location>
</feature>
<keyword evidence="4" id="KW-1185">Reference proteome</keyword>
<feature type="compositionally biased region" description="Polar residues" evidence="1">
    <location>
        <begin position="442"/>
        <end position="459"/>
    </location>
</feature>
<evidence type="ECO:0008006" key="5">
    <source>
        <dbReference type="Google" id="ProtNLM"/>
    </source>
</evidence>
<reference evidence="3" key="1">
    <citation type="journal article" date="2020" name="New Phytol.">
        <title>Comparative genomics reveals dynamic genome evolution in host specialist ectomycorrhizal fungi.</title>
        <authorList>
            <person name="Lofgren L.A."/>
            <person name="Nguyen N.H."/>
            <person name="Vilgalys R."/>
            <person name="Ruytinx J."/>
            <person name="Liao H.L."/>
            <person name="Branco S."/>
            <person name="Kuo A."/>
            <person name="LaButti K."/>
            <person name="Lipzen A."/>
            <person name="Andreopoulos W."/>
            <person name="Pangilinan J."/>
            <person name="Riley R."/>
            <person name="Hundley H."/>
            <person name="Na H."/>
            <person name="Barry K."/>
            <person name="Grigoriev I.V."/>
            <person name="Stajich J.E."/>
            <person name="Kennedy P.G."/>
        </authorList>
    </citation>
    <scope>NUCLEOTIDE SEQUENCE</scope>
    <source>
        <strain evidence="3">MN1</strain>
    </source>
</reference>
<keyword evidence="2" id="KW-0732">Signal</keyword>
<evidence type="ECO:0000313" key="4">
    <source>
        <dbReference type="Proteomes" id="UP000807769"/>
    </source>
</evidence>
<proteinExistence type="predicted"/>
<dbReference type="GeneID" id="64638137"/>
<accession>A0A9P7EEW9</accession>
<evidence type="ECO:0000256" key="2">
    <source>
        <dbReference type="SAM" id="SignalP"/>
    </source>
</evidence>
<dbReference type="EMBL" id="JABBWG010000010">
    <property type="protein sequence ID" value="KAG1819246.1"/>
    <property type="molecule type" value="Genomic_DNA"/>
</dbReference>
<gene>
    <name evidence="3" type="ORF">BJ212DRAFT_81203</name>
</gene>
<feature type="region of interest" description="Disordered" evidence="1">
    <location>
        <begin position="209"/>
        <end position="243"/>
    </location>
</feature>